<feature type="signal peptide" evidence="1">
    <location>
        <begin position="1"/>
        <end position="25"/>
    </location>
</feature>
<dbReference type="EMBL" id="ML986534">
    <property type="protein sequence ID" value="KAF2271710.1"/>
    <property type="molecule type" value="Genomic_DNA"/>
</dbReference>
<dbReference type="GeneID" id="54550407"/>
<keyword evidence="1" id="KW-0732">Signal</keyword>
<reference evidence="2" key="1">
    <citation type="journal article" date="2020" name="Stud. Mycol.">
        <title>101 Dothideomycetes genomes: a test case for predicting lifestyles and emergence of pathogens.</title>
        <authorList>
            <person name="Haridas S."/>
            <person name="Albert R."/>
            <person name="Binder M."/>
            <person name="Bloem J."/>
            <person name="Labutti K."/>
            <person name="Salamov A."/>
            <person name="Andreopoulos B."/>
            <person name="Baker S."/>
            <person name="Barry K."/>
            <person name="Bills G."/>
            <person name="Bluhm B."/>
            <person name="Cannon C."/>
            <person name="Castanera R."/>
            <person name="Culley D."/>
            <person name="Daum C."/>
            <person name="Ezra D."/>
            <person name="Gonzalez J."/>
            <person name="Henrissat B."/>
            <person name="Kuo A."/>
            <person name="Liang C."/>
            <person name="Lipzen A."/>
            <person name="Lutzoni F."/>
            <person name="Magnuson J."/>
            <person name="Mondo S."/>
            <person name="Nolan M."/>
            <person name="Ohm R."/>
            <person name="Pangilinan J."/>
            <person name="Park H.-J."/>
            <person name="Ramirez L."/>
            <person name="Alfaro M."/>
            <person name="Sun H."/>
            <person name="Tritt A."/>
            <person name="Yoshinaga Y."/>
            <person name="Zwiers L.-H."/>
            <person name="Turgeon B."/>
            <person name="Goodwin S."/>
            <person name="Spatafora J."/>
            <person name="Crous P."/>
            <person name="Grigoriev I."/>
        </authorList>
    </citation>
    <scope>NUCLEOTIDE SEQUENCE</scope>
    <source>
        <strain evidence="2">CBS 379.55</strain>
    </source>
</reference>
<evidence type="ECO:0000313" key="3">
    <source>
        <dbReference type="Proteomes" id="UP000800097"/>
    </source>
</evidence>
<dbReference type="AlphaFoldDB" id="A0A6A6J546"/>
<evidence type="ECO:0000313" key="2">
    <source>
        <dbReference type="EMBL" id="KAF2271710.1"/>
    </source>
</evidence>
<evidence type="ECO:0000256" key="1">
    <source>
        <dbReference type="SAM" id="SignalP"/>
    </source>
</evidence>
<name>A0A6A6J546_WESOR</name>
<dbReference type="OrthoDB" id="3643156at2759"/>
<proteinExistence type="predicted"/>
<protein>
    <submittedName>
        <fullName evidence="2">Uncharacterized protein</fullName>
    </submittedName>
</protein>
<feature type="chain" id="PRO_5025686979" evidence="1">
    <location>
        <begin position="26"/>
        <end position="350"/>
    </location>
</feature>
<dbReference type="Proteomes" id="UP000800097">
    <property type="component" value="Unassembled WGS sequence"/>
</dbReference>
<accession>A0A6A6J546</accession>
<sequence>MAHWNSTLMLFYFLHILSTAFQVNAHYWFFPRAPGVAFGLTPDYGQVVAAIHLKDGTTVPIARIQGRPDYQAFMRKRTTSTTHDSSTLCRWFSPVLNVLPSALGLDVNICHHPDVNSVKTLLGTLKVAVESYLGTNFCYAALSFDHVQKNYEESVAREALRALGVSPILGVIQAAKCEILSREPRGEPDFDAPGYEIPEPRTVLAIDYSLHWFNVGMYTFDEGVILDPVEGTVVGPTIEKDNQLQALKESLEHLFAKPPPEFNLPEDIHQLLVYGDDSHNEALYPLLENFLGADLVRNANISTSVFDGVAFLAEAAHDYMNDVQFEEKVRPHFGCMWRSKLYRKPGHSEL</sequence>
<dbReference type="RefSeq" id="XP_033649249.1">
    <property type="nucleotide sequence ID" value="XM_033797232.1"/>
</dbReference>
<keyword evidence="3" id="KW-1185">Reference proteome</keyword>
<gene>
    <name evidence="2" type="ORF">EI97DRAFT_427737</name>
</gene>
<organism evidence="2 3">
    <name type="scientific">Westerdykella ornata</name>
    <dbReference type="NCBI Taxonomy" id="318751"/>
    <lineage>
        <taxon>Eukaryota</taxon>
        <taxon>Fungi</taxon>
        <taxon>Dikarya</taxon>
        <taxon>Ascomycota</taxon>
        <taxon>Pezizomycotina</taxon>
        <taxon>Dothideomycetes</taxon>
        <taxon>Pleosporomycetidae</taxon>
        <taxon>Pleosporales</taxon>
        <taxon>Sporormiaceae</taxon>
        <taxon>Westerdykella</taxon>
    </lineage>
</organism>